<evidence type="ECO:0000313" key="4">
    <source>
        <dbReference type="Proteomes" id="UP001216907"/>
    </source>
</evidence>
<protein>
    <submittedName>
        <fullName evidence="3">Alpha/beta fold hydrolase</fullName>
    </submittedName>
</protein>
<evidence type="ECO:0000313" key="3">
    <source>
        <dbReference type="EMBL" id="MDG3002308.1"/>
    </source>
</evidence>
<reference evidence="3 4" key="1">
    <citation type="submission" date="2023-03" db="EMBL/GenBank/DDBJ databases">
        <title>Paludisphaera mucosa sp. nov. a novel planctomycete from northern fen.</title>
        <authorList>
            <person name="Ivanova A."/>
        </authorList>
    </citation>
    <scope>NUCLEOTIDE SEQUENCE [LARGE SCALE GENOMIC DNA]</scope>
    <source>
        <strain evidence="3 4">Pla2</strain>
    </source>
</reference>
<evidence type="ECO:0000256" key="1">
    <source>
        <dbReference type="SAM" id="MobiDB-lite"/>
    </source>
</evidence>
<feature type="compositionally biased region" description="Basic and acidic residues" evidence="1">
    <location>
        <begin position="36"/>
        <end position="47"/>
    </location>
</feature>
<dbReference type="Proteomes" id="UP001216907">
    <property type="component" value="Unassembled WGS sequence"/>
</dbReference>
<name>A0ABT6F4E3_9BACT</name>
<keyword evidence="3" id="KW-0378">Hydrolase</keyword>
<organism evidence="3 4">
    <name type="scientific">Paludisphaera mucosa</name>
    <dbReference type="NCBI Taxonomy" id="3030827"/>
    <lineage>
        <taxon>Bacteria</taxon>
        <taxon>Pseudomonadati</taxon>
        <taxon>Planctomycetota</taxon>
        <taxon>Planctomycetia</taxon>
        <taxon>Isosphaerales</taxon>
        <taxon>Isosphaeraceae</taxon>
        <taxon>Paludisphaera</taxon>
    </lineage>
</organism>
<dbReference type="RefSeq" id="WP_277858672.1">
    <property type="nucleotide sequence ID" value="NZ_JARRAG010000001.1"/>
</dbReference>
<feature type="region of interest" description="Disordered" evidence="1">
    <location>
        <begin position="36"/>
        <end position="58"/>
    </location>
</feature>
<comment type="caution">
    <text evidence="3">The sequence shown here is derived from an EMBL/GenBank/DDBJ whole genome shotgun (WGS) entry which is preliminary data.</text>
</comment>
<dbReference type="EMBL" id="JARRAG010000001">
    <property type="protein sequence ID" value="MDG3002308.1"/>
    <property type="molecule type" value="Genomic_DNA"/>
</dbReference>
<dbReference type="Gene3D" id="3.40.50.1820">
    <property type="entry name" value="alpha/beta hydrolase"/>
    <property type="match status" value="1"/>
</dbReference>
<dbReference type="PANTHER" id="PTHR43358">
    <property type="entry name" value="ALPHA/BETA-HYDROLASE"/>
    <property type="match status" value="1"/>
</dbReference>
<dbReference type="InterPro" id="IPR052920">
    <property type="entry name" value="DNA-binding_regulatory"/>
</dbReference>
<dbReference type="InterPro" id="IPR029058">
    <property type="entry name" value="AB_hydrolase_fold"/>
</dbReference>
<dbReference type="InterPro" id="IPR022742">
    <property type="entry name" value="Hydrolase_4"/>
</dbReference>
<feature type="domain" description="Serine aminopeptidase S33" evidence="2">
    <location>
        <begin position="84"/>
        <end position="218"/>
    </location>
</feature>
<dbReference type="Pfam" id="PF12146">
    <property type="entry name" value="Hydrolase_4"/>
    <property type="match status" value="1"/>
</dbReference>
<gene>
    <name evidence="3" type="ORF">PZE19_00775</name>
</gene>
<proteinExistence type="predicted"/>
<keyword evidence="4" id="KW-1185">Reference proteome</keyword>
<accession>A0ABT6F4E3</accession>
<sequence>MTWLIATVGVGAGIVAGLALAVVEFGAWALVTPRRISDPPPDPKRDAGTPGAGAWSPGETIRVTAADGVELAGRWVPAERPTGRVMILIHGFIDGPAMMLLDRGPAILARGWSVAAIDLRGYGASQGPYSSFGGREADDLHAWLDALAGLVPPGEPFVPVVWGRSMGAAIALRAAVEDDRVRALVLEAPMVDLQASVATFMRKRKLPMAPALSRLVVRRAGKIAGTSLARPRALEMAPRFDRPVIVVHGRDDDLIPTALARRLADAFPTPAPFLEVPGAKHADVARVGGRPLLEEVLDFVDRSI</sequence>
<dbReference type="SUPFAM" id="SSF53474">
    <property type="entry name" value="alpha/beta-Hydrolases"/>
    <property type="match status" value="1"/>
</dbReference>
<dbReference type="GO" id="GO:0016787">
    <property type="term" value="F:hydrolase activity"/>
    <property type="evidence" value="ECO:0007669"/>
    <property type="project" value="UniProtKB-KW"/>
</dbReference>
<dbReference type="PANTHER" id="PTHR43358:SF4">
    <property type="entry name" value="ALPHA_BETA HYDROLASE FOLD-1 DOMAIN-CONTAINING PROTEIN"/>
    <property type="match status" value="1"/>
</dbReference>
<evidence type="ECO:0000259" key="2">
    <source>
        <dbReference type="Pfam" id="PF12146"/>
    </source>
</evidence>